<sequence>MELCERERPLFVDSNLGTHLAISVSPDITVTLLKDKLACEHVHCFPNFGDIKAHKLMVKRKSFLYHLPDSMVIKYAFQGLSCSWFIHMETTNLFETQEVSLPSELQQTTVHGTHQKAEPLKVNSNASSRQLLIFQDQRKESSTIHKGLTETGVLASDVKKNRDHYASGGSLKETAVGESACSAKGMKISEPDSGLHLNKRKHKKDDNTPEFQVSDENGKQHLSKYMNSCRTVTPSCSLSENTSITGIIFRYFSESDEVSSCSCRYKNTTETEKTTKIRKRSNAHNVCSSYAAELDAEQSDQGSFNVKKRKKVSNFMAMDESKSNQCGTKETVDSAMVNSTPTSTPRMFSLHSPLDKSMNASSGISHRIKVGNRLVQAATNIRLSASMRKSPISLLNHQSRRCMSSNSRQPVRHLVFEINDTNI</sequence>
<keyword evidence="3" id="KW-1185">Reference proteome</keyword>
<dbReference type="OrthoDB" id="1093005at2759"/>
<gene>
    <name evidence="2" type="ORF">J5N97_006576</name>
</gene>
<proteinExistence type="predicted"/>
<reference evidence="2" key="1">
    <citation type="submission" date="2021-03" db="EMBL/GenBank/DDBJ databases">
        <authorList>
            <person name="Li Z."/>
            <person name="Yang C."/>
        </authorList>
    </citation>
    <scope>NUCLEOTIDE SEQUENCE</scope>
    <source>
        <strain evidence="2">Dzin_1.0</strain>
        <tissue evidence="2">Leaf</tissue>
    </source>
</reference>
<dbReference type="EMBL" id="JAGGNH010000001">
    <property type="protein sequence ID" value="KAJ0988220.1"/>
    <property type="molecule type" value="Genomic_DNA"/>
</dbReference>
<feature type="region of interest" description="Disordered" evidence="1">
    <location>
        <begin position="185"/>
        <end position="219"/>
    </location>
</feature>
<accession>A0A9D5DA66</accession>
<evidence type="ECO:0000313" key="3">
    <source>
        <dbReference type="Proteomes" id="UP001085076"/>
    </source>
</evidence>
<dbReference type="Proteomes" id="UP001085076">
    <property type="component" value="Miscellaneous, Linkage group lg01"/>
</dbReference>
<reference evidence="2" key="2">
    <citation type="journal article" date="2022" name="Hortic Res">
        <title>The genome of Dioscorea zingiberensis sheds light on the biosynthesis, origin and evolution of the medicinally important diosgenin saponins.</title>
        <authorList>
            <person name="Li Y."/>
            <person name="Tan C."/>
            <person name="Li Z."/>
            <person name="Guo J."/>
            <person name="Li S."/>
            <person name="Chen X."/>
            <person name="Wang C."/>
            <person name="Dai X."/>
            <person name="Yang H."/>
            <person name="Song W."/>
            <person name="Hou L."/>
            <person name="Xu J."/>
            <person name="Tong Z."/>
            <person name="Xu A."/>
            <person name="Yuan X."/>
            <person name="Wang W."/>
            <person name="Yang Q."/>
            <person name="Chen L."/>
            <person name="Sun Z."/>
            <person name="Wang K."/>
            <person name="Pan B."/>
            <person name="Chen J."/>
            <person name="Bao Y."/>
            <person name="Liu F."/>
            <person name="Qi X."/>
            <person name="Gang D.R."/>
            <person name="Wen J."/>
            <person name="Li J."/>
        </authorList>
    </citation>
    <scope>NUCLEOTIDE SEQUENCE</scope>
    <source>
        <strain evidence="2">Dzin_1.0</strain>
    </source>
</reference>
<evidence type="ECO:0000256" key="1">
    <source>
        <dbReference type="SAM" id="MobiDB-lite"/>
    </source>
</evidence>
<protein>
    <submittedName>
        <fullName evidence="2">Uncharacterized protein</fullName>
    </submittedName>
</protein>
<evidence type="ECO:0000313" key="2">
    <source>
        <dbReference type="EMBL" id="KAJ0988220.1"/>
    </source>
</evidence>
<dbReference type="AlphaFoldDB" id="A0A9D5DA66"/>
<name>A0A9D5DA66_9LILI</name>
<organism evidence="2 3">
    <name type="scientific">Dioscorea zingiberensis</name>
    <dbReference type="NCBI Taxonomy" id="325984"/>
    <lineage>
        <taxon>Eukaryota</taxon>
        <taxon>Viridiplantae</taxon>
        <taxon>Streptophyta</taxon>
        <taxon>Embryophyta</taxon>
        <taxon>Tracheophyta</taxon>
        <taxon>Spermatophyta</taxon>
        <taxon>Magnoliopsida</taxon>
        <taxon>Liliopsida</taxon>
        <taxon>Dioscoreales</taxon>
        <taxon>Dioscoreaceae</taxon>
        <taxon>Dioscorea</taxon>
    </lineage>
</organism>
<comment type="caution">
    <text evidence="2">The sequence shown here is derived from an EMBL/GenBank/DDBJ whole genome shotgun (WGS) entry which is preliminary data.</text>
</comment>